<feature type="domain" description="Amidohydrolase-related" evidence="1">
    <location>
        <begin position="309"/>
        <end position="453"/>
    </location>
</feature>
<organism evidence="2 3">
    <name type="scientific">Pelagibacterium luteolum</name>
    <dbReference type="NCBI Taxonomy" id="440168"/>
    <lineage>
        <taxon>Bacteria</taxon>
        <taxon>Pseudomonadati</taxon>
        <taxon>Pseudomonadota</taxon>
        <taxon>Alphaproteobacteria</taxon>
        <taxon>Hyphomicrobiales</taxon>
        <taxon>Devosiaceae</taxon>
        <taxon>Pelagibacterium</taxon>
    </lineage>
</organism>
<dbReference type="STRING" id="440168.SAMN04487974_1249"/>
<name>A0A1G7ZYM6_9HYPH</name>
<evidence type="ECO:0000259" key="1">
    <source>
        <dbReference type="Pfam" id="PF01979"/>
    </source>
</evidence>
<dbReference type="SUPFAM" id="SSF51338">
    <property type="entry name" value="Composite domain of metallo-dependent hydrolases"/>
    <property type="match status" value="1"/>
</dbReference>
<dbReference type="InterPro" id="IPR011059">
    <property type="entry name" value="Metal-dep_hydrolase_composite"/>
</dbReference>
<keyword evidence="3" id="KW-1185">Reference proteome</keyword>
<dbReference type="InterPro" id="IPR051781">
    <property type="entry name" value="Metallo-dep_Hydrolase"/>
</dbReference>
<dbReference type="PANTHER" id="PTHR43135:SF3">
    <property type="entry name" value="ALPHA-D-RIBOSE 1-METHYLPHOSPHONATE 5-TRIPHOSPHATE DIPHOSPHATASE"/>
    <property type="match status" value="1"/>
</dbReference>
<reference evidence="2 3" key="1">
    <citation type="submission" date="2016-10" db="EMBL/GenBank/DDBJ databases">
        <authorList>
            <person name="de Groot N.N."/>
        </authorList>
    </citation>
    <scope>NUCLEOTIDE SEQUENCE [LARGE SCALE GENOMIC DNA]</scope>
    <source>
        <strain evidence="2 3">CGMCC 1.10267</strain>
    </source>
</reference>
<dbReference type="AlphaFoldDB" id="A0A1G7ZYM6"/>
<dbReference type="Gene3D" id="2.30.40.10">
    <property type="entry name" value="Urease, subunit C, domain 1"/>
    <property type="match status" value="2"/>
</dbReference>
<sequence>MTASRTARPRFGSGSHLIIDNCAIITGDGHSHFPLGYLEIKDGHISEIGSGRYEHAPPDEAILFDAQGAMTLPGVINAHAHGCMSGPLMPSGSISSRDHDIEYQKNRHLLGGTTTLLNVCGFSLSRSRAERTHPIDVRWTSAHTPASKAAALAVDGTGLLAEHLSASITTAIEQGAVGLGEGGGGQTLGGGAQDYKFIPAAILKHTGVSLDAHTAGRLKNMLFGRDLMGKDRAPWSDFVTLCEQLGLVETHDAHSIAAVMSSTVLPSVGKALKGLEELAHWSSKTGLPALLHTAAPSARAVVDLAQKYPEACLIAAHCNHPSFTPQESVQLATELKSLGVAIEACTLDTITTRWRNSADNLDALVNAGLVDILSTDYAGGHWDGLLEAIHRIVRLGQMAMAEAVALATGNVARLFPDFADRGQLTIGKRADVVIADSRNLGRVRHVLIGGKIVVRDGIVVG</sequence>
<dbReference type="PANTHER" id="PTHR43135">
    <property type="entry name" value="ALPHA-D-RIBOSE 1-METHYLPHOSPHONATE 5-TRIPHOSPHATE DIPHOSPHATASE"/>
    <property type="match status" value="1"/>
</dbReference>
<gene>
    <name evidence="2" type="ORF">SAMN04487974_1249</name>
</gene>
<proteinExistence type="predicted"/>
<evidence type="ECO:0000313" key="3">
    <source>
        <dbReference type="Proteomes" id="UP000199495"/>
    </source>
</evidence>
<dbReference type="Pfam" id="PF01979">
    <property type="entry name" value="Amidohydro_1"/>
    <property type="match status" value="1"/>
</dbReference>
<dbReference type="Gene3D" id="3.20.20.140">
    <property type="entry name" value="Metal-dependent hydrolases"/>
    <property type="match status" value="1"/>
</dbReference>
<dbReference type="InterPro" id="IPR006680">
    <property type="entry name" value="Amidohydro-rel"/>
</dbReference>
<dbReference type="InterPro" id="IPR032466">
    <property type="entry name" value="Metal_Hydrolase"/>
</dbReference>
<protein>
    <submittedName>
        <fullName evidence="2">Imidazolonepropionase</fullName>
    </submittedName>
</protein>
<dbReference type="GO" id="GO:0016810">
    <property type="term" value="F:hydrolase activity, acting on carbon-nitrogen (but not peptide) bonds"/>
    <property type="evidence" value="ECO:0007669"/>
    <property type="project" value="InterPro"/>
</dbReference>
<accession>A0A1G7ZYM6</accession>
<dbReference type="Proteomes" id="UP000199495">
    <property type="component" value="Unassembled WGS sequence"/>
</dbReference>
<dbReference type="EMBL" id="FNCS01000024">
    <property type="protein sequence ID" value="SDH13784.1"/>
    <property type="molecule type" value="Genomic_DNA"/>
</dbReference>
<dbReference type="SUPFAM" id="SSF51556">
    <property type="entry name" value="Metallo-dependent hydrolases"/>
    <property type="match status" value="1"/>
</dbReference>
<evidence type="ECO:0000313" key="2">
    <source>
        <dbReference type="EMBL" id="SDH13784.1"/>
    </source>
</evidence>